<dbReference type="InterPro" id="IPR020081">
    <property type="entry name" value="SsrA-bd_prot_CS"/>
</dbReference>
<evidence type="ECO:0000256" key="1">
    <source>
        <dbReference type="ARBA" id="ARBA00022490"/>
    </source>
</evidence>
<dbReference type="CDD" id="cd09294">
    <property type="entry name" value="SmpB"/>
    <property type="match status" value="1"/>
</dbReference>
<gene>
    <name evidence="3 4" type="primary">smpB</name>
    <name evidence="4" type="ORF">D9V80_00970</name>
</gene>
<keyword evidence="1 3" id="KW-0963">Cytoplasm</keyword>
<comment type="subcellular location">
    <subcellularLocation>
        <location evidence="3">Cytoplasm</location>
    </subcellularLocation>
    <text evidence="3">The tmRNA-SmpB complex associates with stalled 70S ribosomes.</text>
</comment>
<dbReference type="EMBL" id="CP034852">
    <property type="protein sequence ID" value="QCI26731.1"/>
    <property type="molecule type" value="Genomic_DNA"/>
</dbReference>
<dbReference type="AlphaFoldDB" id="A0A4D6YJN4"/>
<dbReference type="SUPFAM" id="SSF74982">
    <property type="entry name" value="Small protein B (SmpB)"/>
    <property type="match status" value="1"/>
</dbReference>
<comment type="similarity">
    <text evidence="3">Belongs to the SmpB family.</text>
</comment>
<dbReference type="GO" id="GO:0070930">
    <property type="term" value="P:trans-translation-dependent protein tagging"/>
    <property type="evidence" value="ECO:0007669"/>
    <property type="project" value="TreeGrafter"/>
</dbReference>
<protein>
    <recommendedName>
        <fullName evidence="3">SsrA-binding protein</fullName>
    </recommendedName>
    <alternativeName>
        <fullName evidence="3">Small protein B</fullName>
    </alternativeName>
</protein>
<organism evidence="4 5">
    <name type="scientific">Buchnera aphidicola</name>
    <name type="common">Thelaxes californica</name>
    <dbReference type="NCBI Taxonomy" id="1315998"/>
    <lineage>
        <taxon>Bacteria</taxon>
        <taxon>Pseudomonadati</taxon>
        <taxon>Pseudomonadota</taxon>
        <taxon>Gammaproteobacteria</taxon>
        <taxon>Enterobacterales</taxon>
        <taxon>Erwiniaceae</taxon>
        <taxon>Buchnera</taxon>
    </lineage>
</organism>
<dbReference type="NCBIfam" id="TIGR00086">
    <property type="entry name" value="smpB"/>
    <property type="match status" value="1"/>
</dbReference>
<evidence type="ECO:0000313" key="5">
    <source>
        <dbReference type="Proteomes" id="UP000298782"/>
    </source>
</evidence>
<dbReference type="HAMAP" id="MF_00023">
    <property type="entry name" value="SmpB"/>
    <property type="match status" value="1"/>
</dbReference>
<dbReference type="Proteomes" id="UP000298782">
    <property type="component" value="Chromosome"/>
</dbReference>
<dbReference type="OrthoDB" id="9805462at2"/>
<reference evidence="4 5" key="2">
    <citation type="submission" date="2019-05" db="EMBL/GenBank/DDBJ databases">
        <title>Genome evolution of the obligate endosymbiont Buchnera aphidicola.</title>
        <authorList>
            <person name="Moran N.A."/>
        </authorList>
    </citation>
    <scope>NUCLEOTIDE SEQUENCE [LARGE SCALE GENOMIC DNA]</scope>
    <source>
        <strain evidence="4 5">Tca</strain>
    </source>
</reference>
<evidence type="ECO:0000256" key="3">
    <source>
        <dbReference type="HAMAP-Rule" id="MF_00023"/>
    </source>
</evidence>
<dbReference type="RefSeq" id="WP_158353346.1">
    <property type="nucleotide sequence ID" value="NZ_CP034852.1"/>
</dbReference>
<reference evidence="4 5" key="1">
    <citation type="submission" date="2018-12" db="EMBL/GenBank/DDBJ databases">
        <authorList>
            <person name="Chong R.A."/>
        </authorList>
    </citation>
    <scope>NUCLEOTIDE SEQUENCE [LARGE SCALE GENOMIC DNA]</scope>
    <source>
        <strain evidence="4 5">Tca</strain>
    </source>
</reference>
<comment type="function">
    <text evidence="3">Required for rescue of stalled ribosomes mediated by trans-translation. Binds to transfer-messenger RNA (tmRNA), required for stable association of tmRNA with ribosomes. tmRNA and SmpB together mimic tRNA shape, replacing the anticodon stem-loop with SmpB. tmRNA is encoded by the ssrA gene; the 2 termini fold to resemble tRNA(Ala) and it encodes a 'tag peptide', a short internal open reading frame. During trans-translation Ala-aminoacylated tmRNA acts like a tRNA, entering the A-site of stalled ribosomes, displacing the stalled mRNA. The ribosome then switches to translate the ORF on the tmRNA; the nascent peptide is terminated with the 'tag peptide' encoded by the tmRNA and targeted for degradation. The ribosome is freed to recommence translation, which seems to be the essential function of trans-translation.</text>
</comment>
<dbReference type="PANTHER" id="PTHR30308:SF2">
    <property type="entry name" value="SSRA-BINDING PROTEIN"/>
    <property type="match status" value="1"/>
</dbReference>
<dbReference type="Pfam" id="PF01668">
    <property type="entry name" value="SmpB"/>
    <property type="match status" value="1"/>
</dbReference>
<sequence length="160" mass="18908">MKKKKNIIVCQNRKINHNFFVEKTFESGLLLQGWEIKSVRAKKVSIHNSYISFIQGEAYLFGANFQPVHTIFLHKEKFLSNRNRKLLLHKKELNYLNGKIHQLGYTVLALSILFRGAWCKLVIGVAKGKKNIDKRKYEKEKEWKLTQSKLMKNKNKYNIK</sequence>
<dbReference type="NCBIfam" id="NF003843">
    <property type="entry name" value="PRK05422.1"/>
    <property type="match status" value="1"/>
</dbReference>
<dbReference type="InterPro" id="IPR000037">
    <property type="entry name" value="SsrA-bd_prot"/>
</dbReference>
<evidence type="ECO:0000256" key="2">
    <source>
        <dbReference type="ARBA" id="ARBA00022884"/>
    </source>
</evidence>
<dbReference type="Gene3D" id="2.40.280.10">
    <property type="match status" value="1"/>
</dbReference>
<dbReference type="PROSITE" id="PS01317">
    <property type="entry name" value="SSRP"/>
    <property type="match status" value="1"/>
</dbReference>
<dbReference type="GO" id="GO:0005829">
    <property type="term" value="C:cytosol"/>
    <property type="evidence" value="ECO:0007669"/>
    <property type="project" value="TreeGrafter"/>
</dbReference>
<dbReference type="GO" id="GO:0070929">
    <property type="term" value="P:trans-translation"/>
    <property type="evidence" value="ECO:0007669"/>
    <property type="project" value="UniProtKB-UniRule"/>
</dbReference>
<evidence type="ECO:0000313" key="4">
    <source>
        <dbReference type="EMBL" id="QCI26731.1"/>
    </source>
</evidence>
<dbReference type="PANTHER" id="PTHR30308">
    <property type="entry name" value="TMRNA-BINDING COMPONENT OF TRANS-TRANSLATION TAGGING COMPLEX"/>
    <property type="match status" value="1"/>
</dbReference>
<accession>A0A4D6YJN4</accession>
<dbReference type="GO" id="GO:0003723">
    <property type="term" value="F:RNA binding"/>
    <property type="evidence" value="ECO:0007669"/>
    <property type="project" value="UniProtKB-UniRule"/>
</dbReference>
<name>A0A4D6YJN4_9GAMM</name>
<keyword evidence="5" id="KW-1185">Reference proteome</keyword>
<dbReference type="InterPro" id="IPR023620">
    <property type="entry name" value="SmpB"/>
</dbReference>
<proteinExistence type="inferred from homology"/>
<keyword evidence="2 3" id="KW-0694">RNA-binding</keyword>